<dbReference type="InterPro" id="IPR026015">
    <property type="entry name" value="ATP_synth_OSCP/delta_N_sf"/>
</dbReference>
<dbReference type="Proteomes" id="UP000001744">
    <property type="component" value="Unassembled WGS sequence"/>
</dbReference>
<dbReference type="NCBIfam" id="NF004402">
    <property type="entry name" value="PRK05758.2-2"/>
    <property type="match status" value="1"/>
</dbReference>
<dbReference type="Gene3D" id="1.10.520.20">
    <property type="entry name" value="N-terminal domain of the delta subunit of the F1F0-ATP synthase"/>
    <property type="match status" value="1"/>
</dbReference>
<reference evidence="9 11" key="1">
    <citation type="journal article" date="2011" name="Science">
        <title>Comparative functional genomics of the fission yeasts.</title>
        <authorList>
            <person name="Rhind N."/>
            <person name="Chen Z."/>
            <person name="Yassour M."/>
            <person name="Thompson D.A."/>
            <person name="Haas B.J."/>
            <person name="Habib N."/>
            <person name="Wapinski I."/>
            <person name="Roy S."/>
            <person name="Lin M.F."/>
            <person name="Heiman D.I."/>
            <person name="Young S.K."/>
            <person name="Furuya K."/>
            <person name="Guo Y."/>
            <person name="Pidoux A."/>
            <person name="Chen H.M."/>
            <person name="Robbertse B."/>
            <person name="Goldberg J.M."/>
            <person name="Aoki K."/>
            <person name="Bayne E.H."/>
            <person name="Berlin A.M."/>
            <person name="Desjardins C.A."/>
            <person name="Dobbs E."/>
            <person name="Dukaj L."/>
            <person name="Fan L."/>
            <person name="FitzGerald M.G."/>
            <person name="French C."/>
            <person name="Gujja S."/>
            <person name="Hansen K."/>
            <person name="Keifenheim D."/>
            <person name="Levin J.Z."/>
            <person name="Mosher R.A."/>
            <person name="Mueller C.A."/>
            <person name="Pfiffner J."/>
            <person name="Priest M."/>
            <person name="Russ C."/>
            <person name="Smialowska A."/>
            <person name="Swoboda P."/>
            <person name="Sykes S.M."/>
            <person name="Vaughn M."/>
            <person name="Vengrova S."/>
            <person name="Yoder R."/>
            <person name="Zeng Q."/>
            <person name="Allshire R."/>
            <person name="Baulcombe D."/>
            <person name="Birren B.W."/>
            <person name="Brown W."/>
            <person name="Ekwall K."/>
            <person name="Kellis M."/>
            <person name="Leatherwood J."/>
            <person name="Levin H."/>
            <person name="Margalit H."/>
            <person name="Martienssen R."/>
            <person name="Nieduszynski C.A."/>
            <person name="Spatafora J.W."/>
            <person name="Friedman N."/>
            <person name="Dalgaard J.Z."/>
            <person name="Baumann P."/>
            <person name="Niki H."/>
            <person name="Regev A."/>
            <person name="Nusbaum C."/>
        </authorList>
    </citation>
    <scope>NUCLEOTIDE SEQUENCE [LARGE SCALE GENOMIC DNA]</scope>
    <source>
        <strain evidence="11">yFS275 / FY16936</strain>
    </source>
</reference>
<name>B6JXJ1_SCHJY</name>
<organism evidence="9 11">
    <name type="scientific">Schizosaccharomyces japonicus (strain yFS275 / FY16936)</name>
    <name type="common">Fission yeast</name>
    <dbReference type="NCBI Taxonomy" id="402676"/>
    <lineage>
        <taxon>Eukaryota</taxon>
        <taxon>Fungi</taxon>
        <taxon>Dikarya</taxon>
        <taxon>Ascomycota</taxon>
        <taxon>Taphrinomycotina</taxon>
        <taxon>Schizosaccharomycetes</taxon>
        <taxon>Schizosaccharomycetales</taxon>
        <taxon>Schizosaccharomycetaceae</taxon>
        <taxon>Schizosaccharomyces</taxon>
    </lineage>
</organism>
<dbReference type="GO" id="GO:0005739">
    <property type="term" value="C:mitochondrion"/>
    <property type="evidence" value="ECO:0007669"/>
    <property type="project" value="GOC"/>
</dbReference>
<keyword evidence="11" id="KW-1185">Reference proteome</keyword>
<dbReference type="OMA" id="MVDNIQD"/>
<keyword evidence="4" id="KW-0813">Transport</keyword>
<keyword evidence="5" id="KW-0375">Hydrogen ion transport</keyword>
<dbReference type="PRINTS" id="PR00125">
    <property type="entry name" value="ATPASEDELTA"/>
</dbReference>
<evidence type="ECO:0000256" key="3">
    <source>
        <dbReference type="ARBA" id="ARBA00014723"/>
    </source>
</evidence>
<dbReference type="JaponicusDB" id="SJAG_00133">
    <property type="gene designation" value="atp5"/>
</dbReference>
<dbReference type="GO" id="GO:0016020">
    <property type="term" value="C:membrane"/>
    <property type="evidence" value="ECO:0007669"/>
    <property type="project" value="UniProtKB-SubCell"/>
</dbReference>
<evidence type="ECO:0000313" key="10">
    <source>
        <dbReference type="JaponicusDB" id="SJAG_00133"/>
    </source>
</evidence>
<evidence type="ECO:0000313" key="11">
    <source>
        <dbReference type="Proteomes" id="UP000001744"/>
    </source>
</evidence>
<accession>B6JXJ1</accession>
<evidence type="ECO:0000256" key="4">
    <source>
        <dbReference type="ARBA" id="ARBA00022448"/>
    </source>
</evidence>
<dbReference type="STRING" id="402676.B6JXJ1"/>
<dbReference type="OrthoDB" id="1262810at2759"/>
<dbReference type="GO" id="GO:0046933">
    <property type="term" value="F:proton-transporting ATP synthase activity, rotational mechanism"/>
    <property type="evidence" value="ECO:0007669"/>
    <property type="project" value="InterPro"/>
</dbReference>
<dbReference type="VEuPathDB" id="FungiDB:SJAG_00133"/>
<sequence>MNVAFNRAIARPSAKLFGRVGLRGYAVATKDSVELPIRLYGLDGNYAVALFTAAQKTSNLKEVDSSFRQLEKVMKHAELREFLANPALRKEDKSLFVKEMTKLCGDNKVFSNFLQVLSDNNRLSLLQKIYLKFHELMKAKNNEVTVTVTTATPLDEQSMLRLQRALSKSSFVKGKLVMNNKVTPSILGGIVLEIGDMIVDASIQSKVTKLNQALNESI</sequence>
<dbReference type="SUPFAM" id="SSF47928">
    <property type="entry name" value="N-terminal domain of the delta subunit of the F1F0-ATP synthase"/>
    <property type="match status" value="1"/>
</dbReference>
<dbReference type="PANTHER" id="PTHR11910">
    <property type="entry name" value="ATP SYNTHASE DELTA CHAIN"/>
    <property type="match status" value="1"/>
</dbReference>
<dbReference type="GeneID" id="7049696"/>
<keyword evidence="6" id="KW-0406">Ion transport</keyword>
<dbReference type="AlphaFoldDB" id="B6JXJ1"/>
<comment type="similarity">
    <text evidence="2">Belongs to the ATPase delta chain family.</text>
</comment>
<evidence type="ECO:0000256" key="8">
    <source>
        <dbReference type="ARBA" id="ARBA00023310"/>
    </source>
</evidence>
<comment type="subcellular location">
    <subcellularLocation>
        <location evidence="1">Membrane</location>
    </subcellularLocation>
</comment>
<evidence type="ECO:0000313" key="9">
    <source>
        <dbReference type="EMBL" id="EEB05135.1"/>
    </source>
</evidence>
<dbReference type="InterPro" id="IPR000711">
    <property type="entry name" value="ATPase_OSCP/dsu"/>
</dbReference>
<keyword evidence="7" id="KW-0472">Membrane</keyword>
<dbReference type="NCBIfam" id="TIGR01145">
    <property type="entry name" value="ATP_synt_delta"/>
    <property type="match status" value="1"/>
</dbReference>
<dbReference type="HOGENOM" id="CLU_085114_0_0_1"/>
<evidence type="ECO:0000256" key="2">
    <source>
        <dbReference type="ARBA" id="ARBA00007046"/>
    </source>
</evidence>
<dbReference type="eggNOG" id="KOG1662">
    <property type="taxonomic scope" value="Eukaryota"/>
</dbReference>
<dbReference type="GO" id="GO:0042776">
    <property type="term" value="P:proton motive force-driven mitochondrial ATP synthesis"/>
    <property type="evidence" value="ECO:0000318"/>
    <property type="project" value="GO_Central"/>
</dbReference>
<dbReference type="Pfam" id="PF00213">
    <property type="entry name" value="OSCP"/>
    <property type="match status" value="1"/>
</dbReference>
<dbReference type="RefSeq" id="XP_002171428.1">
    <property type="nucleotide sequence ID" value="XM_002171392.2"/>
</dbReference>
<gene>
    <name evidence="10" type="primary">atp5</name>
    <name evidence="9" type="ORF">SJAG_00133</name>
</gene>
<evidence type="ECO:0000256" key="6">
    <source>
        <dbReference type="ARBA" id="ARBA00023065"/>
    </source>
</evidence>
<evidence type="ECO:0000256" key="7">
    <source>
        <dbReference type="ARBA" id="ARBA00023136"/>
    </source>
</evidence>
<dbReference type="HAMAP" id="MF_01416">
    <property type="entry name" value="ATP_synth_delta_bact"/>
    <property type="match status" value="1"/>
</dbReference>
<proteinExistence type="inferred from homology"/>
<dbReference type="EMBL" id="KE651166">
    <property type="protein sequence ID" value="EEB05135.1"/>
    <property type="molecule type" value="Genomic_DNA"/>
</dbReference>
<evidence type="ECO:0000256" key="1">
    <source>
        <dbReference type="ARBA" id="ARBA00004370"/>
    </source>
</evidence>
<keyword evidence="8" id="KW-0066">ATP synthesis</keyword>
<protein>
    <recommendedName>
        <fullName evidence="3">ATP synthase subunit 5, mitochondrial</fullName>
    </recommendedName>
</protein>
<evidence type="ECO:0000256" key="5">
    <source>
        <dbReference type="ARBA" id="ARBA00022781"/>
    </source>
</evidence>